<feature type="transmembrane region" description="Helical" evidence="7">
    <location>
        <begin position="74"/>
        <end position="98"/>
    </location>
</feature>
<keyword evidence="11" id="KW-1185">Reference proteome</keyword>
<dbReference type="InterPro" id="IPR011527">
    <property type="entry name" value="ABC1_TM_dom"/>
</dbReference>
<organism evidence="10 11">
    <name type="scientific">Halomonas marinisediminis</name>
    <dbReference type="NCBI Taxonomy" id="2546095"/>
    <lineage>
        <taxon>Bacteria</taxon>
        <taxon>Pseudomonadati</taxon>
        <taxon>Pseudomonadota</taxon>
        <taxon>Gammaproteobacteria</taxon>
        <taxon>Oceanospirillales</taxon>
        <taxon>Halomonadaceae</taxon>
        <taxon>Halomonas</taxon>
    </lineage>
</organism>
<feature type="transmembrane region" description="Helical" evidence="7">
    <location>
        <begin position="21"/>
        <end position="54"/>
    </location>
</feature>
<dbReference type="GO" id="GO:0005524">
    <property type="term" value="F:ATP binding"/>
    <property type="evidence" value="ECO:0007669"/>
    <property type="project" value="UniProtKB-KW"/>
</dbReference>
<dbReference type="Pfam" id="PF00005">
    <property type="entry name" value="ABC_tran"/>
    <property type="match status" value="1"/>
</dbReference>
<evidence type="ECO:0000256" key="6">
    <source>
        <dbReference type="ARBA" id="ARBA00023136"/>
    </source>
</evidence>
<feature type="transmembrane region" description="Helical" evidence="7">
    <location>
        <begin position="265"/>
        <end position="283"/>
    </location>
</feature>
<dbReference type="PROSITE" id="PS50893">
    <property type="entry name" value="ABC_TRANSPORTER_2"/>
    <property type="match status" value="1"/>
</dbReference>
<keyword evidence="2 7" id="KW-0812">Transmembrane</keyword>
<dbReference type="Proteomes" id="UP000294823">
    <property type="component" value="Unassembled WGS sequence"/>
</dbReference>
<protein>
    <submittedName>
        <fullName evidence="10">ABC transporter ATP-binding protein</fullName>
    </submittedName>
</protein>
<accession>A0ABY2D6A5</accession>
<comment type="caution">
    <text evidence="10">The sequence shown here is derived from an EMBL/GenBank/DDBJ whole genome shotgun (WGS) entry which is preliminary data.</text>
</comment>
<dbReference type="InterPro" id="IPR003593">
    <property type="entry name" value="AAA+_ATPase"/>
</dbReference>
<dbReference type="InterPro" id="IPR036640">
    <property type="entry name" value="ABC1_TM_sf"/>
</dbReference>
<evidence type="ECO:0000259" key="8">
    <source>
        <dbReference type="PROSITE" id="PS50893"/>
    </source>
</evidence>
<dbReference type="InterPro" id="IPR027417">
    <property type="entry name" value="P-loop_NTPase"/>
</dbReference>
<dbReference type="EMBL" id="SLTR01000027">
    <property type="protein sequence ID" value="TDA95761.1"/>
    <property type="molecule type" value="Genomic_DNA"/>
</dbReference>
<proteinExistence type="predicted"/>
<evidence type="ECO:0000256" key="7">
    <source>
        <dbReference type="SAM" id="Phobius"/>
    </source>
</evidence>
<dbReference type="Gene3D" id="1.20.1560.10">
    <property type="entry name" value="ABC transporter type 1, transmembrane domain"/>
    <property type="match status" value="1"/>
</dbReference>
<keyword evidence="4 10" id="KW-0067">ATP-binding</keyword>
<dbReference type="InterPro" id="IPR017871">
    <property type="entry name" value="ABC_transporter-like_CS"/>
</dbReference>
<dbReference type="SUPFAM" id="SSF90123">
    <property type="entry name" value="ABC transporter transmembrane region"/>
    <property type="match status" value="1"/>
</dbReference>
<evidence type="ECO:0000313" key="10">
    <source>
        <dbReference type="EMBL" id="TDA95761.1"/>
    </source>
</evidence>
<reference evidence="10 11" key="1">
    <citation type="submission" date="2019-03" db="EMBL/GenBank/DDBJ databases">
        <title>Halomonas marinisediminis sp. nov., a moderately halophilic bacterium isolated from the Bohai Gulf.</title>
        <authorList>
            <person name="Ji X."/>
        </authorList>
    </citation>
    <scope>NUCLEOTIDE SEQUENCE [LARGE SCALE GENOMIC DNA]</scope>
    <source>
        <strain evidence="10 11">204</strain>
    </source>
</reference>
<dbReference type="Pfam" id="PF00664">
    <property type="entry name" value="ABC_membrane"/>
    <property type="match status" value="1"/>
</dbReference>
<dbReference type="Gene3D" id="3.40.50.300">
    <property type="entry name" value="P-loop containing nucleotide triphosphate hydrolases"/>
    <property type="match status" value="1"/>
</dbReference>
<dbReference type="SMART" id="SM00382">
    <property type="entry name" value="AAA"/>
    <property type="match status" value="1"/>
</dbReference>
<dbReference type="InterPro" id="IPR039421">
    <property type="entry name" value="Type_1_exporter"/>
</dbReference>
<feature type="transmembrane region" description="Helical" evidence="7">
    <location>
        <begin position="289"/>
        <end position="308"/>
    </location>
</feature>
<comment type="subcellular location">
    <subcellularLocation>
        <location evidence="1">Cell membrane</location>
        <topology evidence="1">Multi-pass membrane protein</topology>
    </subcellularLocation>
</comment>
<evidence type="ECO:0000256" key="2">
    <source>
        <dbReference type="ARBA" id="ARBA00022692"/>
    </source>
</evidence>
<dbReference type="PROSITE" id="PS50929">
    <property type="entry name" value="ABC_TM1F"/>
    <property type="match status" value="1"/>
</dbReference>
<evidence type="ECO:0000256" key="3">
    <source>
        <dbReference type="ARBA" id="ARBA00022741"/>
    </source>
</evidence>
<gene>
    <name evidence="10" type="ORF">E0702_15085</name>
</gene>
<dbReference type="InterPro" id="IPR003439">
    <property type="entry name" value="ABC_transporter-like_ATP-bd"/>
</dbReference>
<dbReference type="PANTHER" id="PTHR24221">
    <property type="entry name" value="ATP-BINDING CASSETTE SUB-FAMILY B"/>
    <property type="match status" value="1"/>
</dbReference>
<evidence type="ECO:0000259" key="9">
    <source>
        <dbReference type="PROSITE" id="PS50929"/>
    </source>
</evidence>
<dbReference type="PANTHER" id="PTHR24221:SF654">
    <property type="entry name" value="ATP-BINDING CASSETTE SUB-FAMILY B MEMBER 6"/>
    <property type="match status" value="1"/>
</dbReference>
<feature type="transmembrane region" description="Helical" evidence="7">
    <location>
        <begin position="178"/>
        <end position="197"/>
    </location>
</feature>
<keyword evidence="5 7" id="KW-1133">Transmembrane helix</keyword>
<evidence type="ECO:0000256" key="5">
    <source>
        <dbReference type="ARBA" id="ARBA00022989"/>
    </source>
</evidence>
<dbReference type="SUPFAM" id="SSF52540">
    <property type="entry name" value="P-loop containing nucleoside triphosphate hydrolases"/>
    <property type="match status" value="1"/>
</dbReference>
<evidence type="ECO:0000256" key="4">
    <source>
        <dbReference type="ARBA" id="ARBA00022840"/>
    </source>
</evidence>
<keyword evidence="6 7" id="KW-0472">Membrane</keyword>
<feature type="domain" description="ABC transmembrane type-1" evidence="9">
    <location>
        <begin position="25"/>
        <end position="323"/>
    </location>
</feature>
<evidence type="ECO:0000256" key="1">
    <source>
        <dbReference type="ARBA" id="ARBA00004651"/>
    </source>
</evidence>
<name>A0ABY2D6A5_9GAMM</name>
<keyword evidence="3" id="KW-0547">Nucleotide-binding</keyword>
<evidence type="ECO:0000313" key="11">
    <source>
        <dbReference type="Proteomes" id="UP000294823"/>
    </source>
</evidence>
<feature type="domain" description="ABC transporter" evidence="8">
    <location>
        <begin position="361"/>
        <end position="598"/>
    </location>
</feature>
<dbReference type="PROSITE" id="PS00211">
    <property type="entry name" value="ABC_TRANSPORTER_1"/>
    <property type="match status" value="1"/>
</dbReference>
<sequence length="599" mass="65946">MLSNIKELYSLLTRQQRKRLLRLQLLVVAMAFAEVAGVMSIGPFMALVGDLSYLQGNGMLASLYRMTGMNQENFLFWLGNGVLLALTLAAGISMFTVWRLSLYGHQVGAELSMRLYRRYMQQPWLFHASGSSSELTNKIAQECNRVTESILAPLMQMNAKLVMATFMVITVFSFNPLVALAGVTIFVLAYLVLYRVVRRKLVANGRIVTLAQAERFNLMQEGFGGIKDVLLLGRQKVFNDRFEKASRRYGQAQGTTKALAMAPRYAMELVAFGAVIFLVLFLLKAHSGNLTAILPLVSVYALASFKLLPAFQQIYTSISTIRGNLSAFDAIRDDLHASQEGRQGENGLSPATGVISPQESIALADVHFRYPGKEGKVLDGLSLSIPAKQVIGLVGPSGSGKSTVIDMLLGLIQPDGGELLIDGQPLTLPATRAWQNNLGLVPQAIFLADASIRENIAFGLPPEEIDEARIKRAARMAQLDEFLQHLPRGLETRVGERGIQLSGGQRQRIGIARALYDDAEVLVLDEATSSLDGITEKRVMDTIHEFSSSKTIIIIAHRLATVKQCDCIYLIKQGRVADQGSYDDLVERNPLFKHMTEHA</sequence>